<keyword evidence="2" id="KW-0813">Transport</keyword>
<dbReference type="PANTHER" id="PTHR43389">
    <property type="entry name" value="V-TYPE PROTON ATPASE SUBUNIT B"/>
    <property type="match status" value="1"/>
</dbReference>
<evidence type="ECO:0000256" key="3">
    <source>
        <dbReference type="ARBA" id="ARBA00023065"/>
    </source>
</evidence>
<evidence type="ECO:0000256" key="4">
    <source>
        <dbReference type="SAM" id="MobiDB-lite"/>
    </source>
</evidence>
<feature type="compositionally biased region" description="Basic and acidic residues" evidence="4">
    <location>
        <begin position="394"/>
        <end position="407"/>
    </location>
</feature>
<feature type="domain" description="ATPase F1/V1/A1 complex alpha/beta subunit nucleotide-binding" evidence="5">
    <location>
        <begin position="122"/>
        <end position="326"/>
    </location>
</feature>
<keyword evidence="3" id="KW-0406">Ion transport</keyword>
<dbReference type="AlphaFoldDB" id="A0AAJ8KED4"/>
<dbReference type="GO" id="GO:0005524">
    <property type="term" value="F:ATP binding"/>
    <property type="evidence" value="ECO:0007669"/>
    <property type="project" value="InterPro"/>
</dbReference>
<evidence type="ECO:0000256" key="2">
    <source>
        <dbReference type="ARBA" id="ARBA00022448"/>
    </source>
</evidence>
<dbReference type="InterPro" id="IPR000194">
    <property type="entry name" value="ATPase_F1/V1/A1_a/bsu_nucl-bd"/>
</dbReference>
<feature type="domain" description="ATPase F1/V1/A1 complex alpha/beta subunit N-terminal" evidence="6">
    <location>
        <begin position="24"/>
        <end position="80"/>
    </location>
</feature>
<dbReference type="Pfam" id="PF02874">
    <property type="entry name" value="ATP-synt_ab_N"/>
    <property type="match status" value="1"/>
</dbReference>
<dbReference type="CDD" id="cd01135">
    <property type="entry name" value="V_A-ATPase_B"/>
    <property type="match status" value="1"/>
</dbReference>
<dbReference type="InterPro" id="IPR004100">
    <property type="entry name" value="ATPase_F1/V1/A1_a/bsu_N"/>
</dbReference>
<evidence type="ECO:0000256" key="1">
    <source>
        <dbReference type="ARBA" id="ARBA00008936"/>
    </source>
</evidence>
<evidence type="ECO:0000259" key="6">
    <source>
        <dbReference type="Pfam" id="PF02874"/>
    </source>
</evidence>
<dbReference type="InterPro" id="IPR027417">
    <property type="entry name" value="P-loop_NTPase"/>
</dbReference>
<comment type="similarity">
    <text evidence="1">Belongs to the ATPase alpha/beta chains family.</text>
</comment>
<dbReference type="GO" id="GO:0046961">
    <property type="term" value="F:proton-transporting ATPase activity, rotational mechanism"/>
    <property type="evidence" value="ECO:0007669"/>
    <property type="project" value="TreeGrafter"/>
</dbReference>
<dbReference type="Gene3D" id="3.40.50.12240">
    <property type="match status" value="2"/>
</dbReference>
<dbReference type="CDD" id="cd18118">
    <property type="entry name" value="ATP-synt_V_A-type_beta_N"/>
    <property type="match status" value="1"/>
</dbReference>
<organism evidence="7 8">
    <name type="scientific">Kwoniella bestiolae CBS 10118</name>
    <dbReference type="NCBI Taxonomy" id="1296100"/>
    <lineage>
        <taxon>Eukaryota</taxon>
        <taxon>Fungi</taxon>
        <taxon>Dikarya</taxon>
        <taxon>Basidiomycota</taxon>
        <taxon>Agaricomycotina</taxon>
        <taxon>Tremellomycetes</taxon>
        <taxon>Tremellales</taxon>
        <taxon>Cryptococcaceae</taxon>
        <taxon>Kwoniella</taxon>
    </lineage>
</organism>
<accession>A0AAJ8KED4</accession>
<dbReference type="RefSeq" id="XP_065726725.1">
    <property type="nucleotide sequence ID" value="XM_065870653.1"/>
</dbReference>
<evidence type="ECO:0000259" key="5">
    <source>
        <dbReference type="Pfam" id="PF00006"/>
    </source>
</evidence>
<name>A0AAJ8KED4_9TREE</name>
<dbReference type="GO" id="GO:0007035">
    <property type="term" value="P:vacuolar acidification"/>
    <property type="evidence" value="ECO:0007669"/>
    <property type="project" value="TreeGrafter"/>
</dbReference>
<dbReference type="InterPro" id="IPR022879">
    <property type="entry name" value="V-ATPase_su_B/beta"/>
</dbReference>
<gene>
    <name evidence="7" type="ORF">I302_108356</name>
</gene>
<dbReference type="KEGG" id="kbi:30211670"/>
<reference evidence="7" key="1">
    <citation type="submission" date="2013-07" db="EMBL/GenBank/DDBJ databases">
        <authorList>
            <consortium name="The Broad Institute Genome Sequencing Platform"/>
            <person name="Cuomo C."/>
            <person name="Litvintseva A."/>
            <person name="Chen Y."/>
            <person name="Heitman J."/>
            <person name="Sun S."/>
            <person name="Springer D."/>
            <person name="Dromer F."/>
            <person name="Young S.K."/>
            <person name="Zeng Q."/>
            <person name="Gargeya S."/>
            <person name="Fitzgerald M."/>
            <person name="Abouelleil A."/>
            <person name="Alvarado L."/>
            <person name="Berlin A.M."/>
            <person name="Chapman S.B."/>
            <person name="Dewar J."/>
            <person name="Goldberg J."/>
            <person name="Griggs A."/>
            <person name="Gujja S."/>
            <person name="Hansen M."/>
            <person name="Howarth C."/>
            <person name="Imamovic A."/>
            <person name="Larimer J."/>
            <person name="McCowan C."/>
            <person name="Murphy C."/>
            <person name="Pearson M."/>
            <person name="Priest M."/>
            <person name="Roberts A."/>
            <person name="Saif S."/>
            <person name="Shea T."/>
            <person name="Sykes S."/>
            <person name="Wortman J."/>
            <person name="Nusbaum C."/>
            <person name="Birren B."/>
        </authorList>
    </citation>
    <scope>NUCLEOTIDE SEQUENCE</scope>
    <source>
        <strain evidence="7">CBS 10118</strain>
    </source>
</reference>
<keyword evidence="8" id="KW-1185">Reference proteome</keyword>
<dbReference type="NCBIfam" id="NF003235">
    <property type="entry name" value="PRK04196.1"/>
    <property type="match status" value="1"/>
</dbReference>
<protein>
    <recommendedName>
        <fullName evidence="9">V-type H+-transporting ATPase subunit B</fullName>
    </recommendedName>
</protein>
<sequence>MVNADPRISDAQLAQINAVSTCLPLVVLDNVSFPSYNEIVQLTLPDGTTRGGQVLEVSGKKAIVQVFEGTSGVDTSATRIAFSGSSMKLAVSEDMLGRVFNGSGSPINPFSRIYPEEMIQTGISTIDTMNSIARGQKIPIFSAAGLPHNEIAAQICRQAGLVKRPGATKGVHDGHEDNFSIVFAAMGVNMETARFFKQDFEESGAISNSTLFVNLASDPTIERIITPRLALTTAEYYAYQLEKHVLVVMTDIYADALREVSAAREEVPGRRGYPGYLYTDLSTLYERAGRVEGRNGSITQVPILTMPNDDITHPIPDLTGYITDAASMKAVVGEEALSADDKLALEFLDRFEKEFVGQGSYEARTIFESLDIAWELLRIFPKESLNRINPKTSRQPEEKKEENLIDA</sequence>
<evidence type="ECO:0008006" key="9">
    <source>
        <dbReference type="Google" id="ProtNLM"/>
    </source>
</evidence>
<dbReference type="SUPFAM" id="SSF52540">
    <property type="entry name" value="P-loop containing nucleoside triphosphate hydrolases"/>
    <property type="match status" value="1"/>
</dbReference>
<evidence type="ECO:0000313" key="7">
    <source>
        <dbReference type="EMBL" id="WVW86314.1"/>
    </source>
</evidence>
<dbReference type="GeneID" id="30211670"/>
<feature type="region of interest" description="Disordered" evidence="4">
    <location>
        <begin position="388"/>
        <end position="407"/>
    </location>
</feature>
<dbReference type="Pfam" id="PF00006">
    <property type="entry name" value="ATP-synt_ab"/>
    <property type="match status" value="1"/>
</dbReference>
<dbReference type="GO" id="GO:0046034">
    <property type="term" value="P:ATP metabolic process"/>
    <property type="evidence" value="ECO:0007669"/>
    <property type="project" value="InterPro"/>
</dbReference>
<dbReference type="PANTHER" id="PTHR43389:SF4">
    <property type="entry name" value="V-TYPE PROTON ATPASE SUBUNIT B"/>
    <property type="match status" value="1"/>
</dbReference>
<evidence type="ECO:0000313" key="8">
    <source>
        <dbReference type="Proteomes" id="UP000092730"/>
    </source>
</evidence>
<reference evidence="7" key="2">
    <citation type="submission" date="2024-02" db="EMBL/GenBank/DDBJ databases">
        <title>Comparative genomics of Cryptococcus and Kwoniella reveals pathogenesis evolution and contrasting modes of karyotype evolution via chromosome fusion or intercentromeric recombination.</title>
        <authorList>
            <person name="Coelho M.A."/>
            <person name="David-Palma M."/>
            <person name="Shea T."/>
            <person name="Bowers K."/>
            <person name="McGinley-Smith S."/>
            <person name="Mohammad A.W."/>
            <person name="Gnirke A."/>
            <person name="Yurkov A.M."/>
            <person name="Nowrousian M."/>
            <person name="Sun S."/>
            <person name="Cuomo C.A."/>
            <person name="Heitman J."/>
        </authorList>
    </citation>
    <scope>NUCLEOTIDE SEQUENCE</scope>
    <source>
        <strain evidence="7">CBS 10118</strain>
    </source>
</reference>
<dbReference type="Proteomes" id="UP000092730">
    <property type="component" value="Chromosome 7"/>
</dbReference>
<proteinExistence type="inferred from homology"/>
<dbReference type="EMBL" id="CP144547">
    <property type="protein sequence ID" value="WVW86314.1"/>
    <property type="molecule type" value="Genomic_DNA"/>
</dbReference>